<dbReference type="PANTHER" id="PTHR43364">
    <property type="entry name" value="NADH-SPECIFIC METHYLGLYOXAL REDUCTASE-RELATED"/>
    <property type="match status" value="1"/>
</dbReference>
<evidence type="ECO:0000313" key="3">
    <source>
        <dbReference type="EMBL" id="KTR03600.1"/>
    </source>
</evidence>
<gene>
    <name evidence="3" type="ORF">NS365_17930</name>
</gene>
<dbReference type="EMBL" id="LDQA01000050">
    <property type="protein sequence ID" value="KTR03600.1"/>
    <property type="molecule type" value="Genomic_DNA"/>
</dbReference>
<evidence type="ECO:0000259" key="2">
    <source>
        <dbReference type="Pfam" id="PF00248"/>
    </source>
</evidence>
<dbReference type="InterPro" id="IPR023210">
    <property type="entry name" value="NADP_OxRdtase_dom"/>
</dbReference>
<protein>
    <submittedName>
        <fullName evidence="3">Aldo/keto reductase</fullName>
    </submittedName>
</protein>
<dbReference type="AlphaFoldDB" id="A0A175RIK3"/>
<dbReference type="SUPFAM" id="SSF51430">
    <property type="entry name" value="NAD(P)-linked oxidoreductase"/>
    <property type="match status" value="1"/>
</dbReference>
<evidence type="ECO:0000256" key="1">
    <source>
        <dbReference type="ARBA" id="ARBA00023002"/>
    </source>
</evidence>
<proteinExistence type="predicted"/>
<evidence type="ECO:0000313" key="4">
    <source>
        <dbReference type="Proteomes" id="UP000078529"/>
    </source>
</evidence>
<dbReference type="InterPro" id="IPR018170">
    <property type="entry name" value="Aldo/ket_reductase_CS"/>
</dbReference>
<dbReference type="Pfam" id="PF00248">
    <property type="entry name" value="Aldo_ket_red"/>
    <property type="match status" value="1"/>
</dbReference>
<dbReference type="Gene3D" id="3.20.20.100">
    <property type="entry name" value="NADP-dependent oxidoreductase domain"/>
    <property type="match status" value="1"/>
</dbReference>
<dbReference type="PANTHER" id="PTHR43364:SF4">
    <property type="entry name" value="NAD(P)-LINKED OXIDOREDUCTASE SUPERFAMILY PROTEIN"/>
    <property type="match status" value="1"/>
</dbReference>
<name>A0A175RIK3_9HYPH</name>
<sequence>MEFRPLGSSDLAISPLGLGTWAIAGPNWEFGWGPQNDAESIAALERAAELGLNWIDTAAVYGLGHAETVVGQMLRRVDAGKRPMVFTKGSLVWDQKTRKISHSLEPASLAREVEASLSRLGVETIDLYQIHWPAFAPGDPDDGIEAAIDTLAKLQRAGKIRAIGVSNFDVVQLQRALAVAPIASLQPPYSALMRDVEAEILPFCEQAGVGVIPYSTLQSGLLSGSMTRERIANLPDDDWRKTRGADFREPRLTQNLALVDGMRTIGERHGVSPAVVAIAWVLRQPAVAGAIVGARRPEQLDALIPAATFRLSDAEIDELRPLLPKGSGANVPDRA</sequence>
<dbReference type="PATRIC" id="fig|401562.4.peg.3511"/>
<comment type="caution">
    <text evidence="3">The sequence shown here is derived from an EMBL/GenBank/DDBJ whole genome shotgun (WGS) entry which is preliminary data.</text>
</comment>
<dbReference type="CDD" id="cd19102">
    <property type="entry name" value="AKR_unchar"/>
    <property type="match status" value="1"/>
</dbReference>
<dbReference type="Proteomes" id="UP000078529">
    <property type="component" value="Unassembled WGS sequence"/>
</dbReference>
<dbReference type="GO" id="GO:0005829">
    <property type="term" value="C:cytosol"/>
    <property type="evidence" value="ECO:0007669"/>
    <property type="project" value="TreeGrafter"/>
</dbReference>
<dbReference type="GO" id="GO:0016491">
    <property type="term" value="F:oxidoreductase activity"/>
    <property type="evidence" value="ECO:0007669"/>
    <property type="project" value="UniProtKB-KW"/>
</dbReference>
<dbReference type="PROSITE" id="PS00062">
    <property type="entry name" value="ALDOKETO_REDUCTASE_2"/>
    <property type="match status" value="1"/>
</dbReference>
<organism evidence="3 4">
    <name type="scientific">Aureimonas ureilytica</name>
    <dbReference type="NCBI Taxonomy" id="401562"/>
    <lineage>
        <taxon>Bacteria</taxon>
        <taxon>Pseudomonadati</taxon>
        <taxon>Pseudomonadota</taxon>
        <taxon>Alphaproteobacteria</taxon>
        <taxon>Hyphomicrobiales</taxon>
        <taxon>Aurantimonadaceae</taxon>
        <taxon>Aureimonas</taxon>
    </lineage>
</organism>
<feature type="domain" description="NADP-dependent oxidoreductase" evidence="2">
    <location>
        <begin position="15"/>
        <end position="320"/>
    </location>
</feature>
<dbReference type="RefSeq" id="WP_058601662.1">
    <property type="nucleotide sequence ID" value="NZ_LDQA01000050.1"/>
</dbReference>
<keyword evidence="4" id="KW-1185">Reference proteome</keyword>
<reference evidence="3 4" key="1">
    <citation type="journal article" date="2016" name="Front. Microbiol.">
        <title>Genomic Resource of Rice Seed Associated Bacteria.</title>
        <authorList>
            <person name="Midha S."/>
            <person name="Bansal K."/>
            <person name="Sharma S."/>
            <person name="Kumar N."/>
            <person name="Patil P.P."/>
            <person name="Chaudhry V."/>
            <person name="Patil P.B."/>
        </authorList>
    </citation>
    <scope>NUCLEOTIDE SEQUENCE [LARGE SCALE GENOMIC DNA]</scope>
    <source>
        <strain evidence="3 4">NS365</strain>
    </source>
</reference>
<dbReference type="InterPro" id="IPR050523">
    <property type="entry name" value="AKR_Detox_Biosynth"/>
</dbReference>
<dbReference type="InterPro" id="IPR036812">
    <property type="entry name" value="NAD(P)_OxRdtase_dom_sf"/>
</dbReference>
<keyword evidence="1" id="KW-0560">Oxidoreductase</keyword>
<accession>A0A175RIK3</accession>